<evidence type="ECO:0000256" key="8">
    <source>
        <dbReference type="ARBA" id="ARBA00057626"/>
    </source>
</evidence>
<dbReference type="Pfam" id="PF00679">
    <property type="entry name" value="EFG_C"/>
    <property type="match status" value="1"/>
</dbReference>
<feature type="domain" description="GTP-binding protein LepA C-terminal" evidence="12">
    <location>
        <begin position="188"/>
        <end position="292"/>
    </location>
</feature>
<dbReference type="FunFam" id="3.30.70.2570:FF:000001">
    <property type="entry name" value="Translation factor GUF1, mitochondrial"/>
    <property type="match status" value="1"/>
</dbReference>
<dbReference type="AlphaFoldDB" id="A0A7C1NLU9"/>
<dbReference type="SUPFAM" id="SSF54980">
    <property type="entry name" value="EF-G C-terminal domain-like"/>
    <property type="match status" value="2"/>
</dbReference>
<dbReference type="EMBL" id="DRHL01000074">
    <property type="protein sequence ID" value="HEB13606.1"/>
    <property type="molecule type" value="Genomic_DNA"/>
</dbReference>
<evidence type="ECO:0000256" key="2">
    <source>
        <dbReference type="ARBA" id="ARBA00022741"/>
    </source>
</evidence>
<keyword evidence="5" id="KW-0342">GTP-binding</keyword>
<evidence type="ECO:0000256" key="6">
    <source>
        <dbReference type="ARBA" id="ARBA00023136"/>
    </source>
</evidence>
<dbReference type="CDD" id="cd03709">
    <property type="entry name" value="lepA_C"/>
    <property type="match status" value="1"/>
</dbReference>
<dbReference type="PANTHER" id="PTHR43512">
    <property type="entry name" value="TRANSLATION FACTOR GUF1-RELATED"/>
    <property type="match status" value="1"/>
</dbReference>
<dbReference type="InterPro" id="IPR038363">
    <property type="entry name" value="LepA_C_sf"/>
</dbReference>
<keyword evidence="2" id="KW-0547">Nucleotide-binding</keyword>
<evidence type="ECO:0000256" key="7">
    <source>
        <dbReference type="ARBA" id="ARBA00050293"/>
    </source>
</evidence>
<keyword evidence="13" id="KW-0251">Elongation factor</keyword>
<dbReference type="InterPro" id="IPR035654">
    <property type="entry name" value="LepA_IV"/>
</dbReference>
<comment type="caution">
    <text evidence="13">The sequence shown here is derived from an EMBL/GenBank/DDBJ whole genome shotgun (WGS) entry which is preliminary data.</text>
</comment>
<dbReference type="EC" id="3.6.5.n1" evidence="10"/>
<evidence type="ECO:0000256" key="1">
    <source>
        <dbReference type="ARBA" id="ARBA00022475"/>
    </source>
</evidence>
<dbReference type="GO" id="GO:0043022">
    <property type="term" value="F:ribosome binding"/>
    <property type="evidence" value="ECO:0007669"/>
    <property type="project" value="TreeGrafter"/>
</dbReference>
<feature type="non-terminal residue" evidence="13">
    <location>
        <position position="1"/>
    </location>
</feature>
<organism evidence="13">
    <name type="scientific">candidate division CPR3 bacterium</name>
    <dbReference type="NCBI Taxonomy" id="2268181"/>
    <lineage>
        <taxon>Bacteria</taxon>
        <taxon>Bacteria division CPR3</taxon>
    </lineage>
</organism>
<keyword evidence="4" id="KW-0648">Protein biosynthesis</keyword>
<dbReference type="GO" id="GO:0045727">
    <property type="term" value="P:positive regulation of translation"/>
    <property type="evidence" value="ECO:0007669"/>
    <property type="project" value="TreeGrafter"/>
</dbReference>
<evidence type="ECO:0000256" key="9">
    <source>
        <dbReference type="ARBA" id="ARBA00061052"/>
    </source>
</evidence>
<comment type="function">
    <text evidence="8">Required for accurate and efficient protein synthesis under certain stress conditions. May act as a fidelity factor of the translation reaction, by catalyzing a one-codon backward translocation of tRNAs on improperly translocated ribosomes. Back-translocation proceeds from a post-translocation (POST) complex to a pre-translocation (PRE) complex, thus giving elongation factor G a second chance to translocate the tRNAs correctly. Binds to ribosomes in a GTP-dependent manner.</text>
</comment>
<evidence type="ECO:0000259" key="11">
    <source>
        <dbReference type="Pfam" id="PF00679"/>
    </source>
</evidence>
<accession>A0A7C1NLU9</accession>
<evidence type="ECO:0000313" key="13">
    <source>
        <dbReference type="EMBL" id="HEB13606.1"/>
    </source>
</evidence>
<dbReference type="Gene3D" id="3.30.70.870">
    <property type="entry name" value="Elongation Factor G (Translational Gtpase), domain 3"/>
    <property type="match status" value="1"/>
</dbReference>
<gene>
    <name evidence="13" type="ORF">ENI13_01350</name>
</gene>
<proteinExistence type="inferred from homology"/>
<dbReference type="InterPro" id="IPR013842">
    <property type="entry name" value="LepA_CTD"/>
</dbReference>
<dbReference type="InterPro" id="IPR000640">
    <property type="entry name" value="EFG_V-like"/>
</dbReference>
<dbReference type="InterPro" id="IPR006297">
    <property type="entry name" value="EF-4"/>
</dbReference>
<dbReference type="Proteomes" id="UP000885695">
    <property type="component" value="Unassembled WGS sequence"/>
</dbReference>
<dbReference type="Gene3D" id="3.30.70.240">
    <property type="match status" value="1"/>
</dbReference>
<reference evidence="13" key="1">
    <citation type="journal article" date="2020" name="mSystems">
        <title>Genome- and Community-Level Interaction Insights into Carbon Utilization and Element Cycling Functions of Hydrothermarchaeota in Hydrothermal Sediment.</title>
        <authorList>
            <person name="Zhou Z."/>
            <person name="Liu Y."/>
            <person name="Xu W."/>
            <person name="Pan J."/>
            <person name="Luo Z.H."/>
            <person name="Li M."/>
        </authorList>
    </citation>
    <scope>NUCLEOTIDE SEQUENCE [LARGE SCALE GENOMIC DNA]</scope>
    <source>
        <strain evidence="13">HyVt-369</strain>
    </source>
</reference>
<keyword evidence="1" id="KW-1003">Cell membrane</keyword>
<evidence type="ECO:0000259" key="12">
    <source>
        <dbReference type="Pfam" id="PF06421"/>
    </source>
</evidence>
<comment type="similarity">
    <text evidence="9">Belongs to the GTP-binding elongation factor family. LepA subfamily.</text>
</comment>
<dbReference type="Pfam" id="PF06421">
    <property type="entry name" value="LepA_C"/>
    <property type="match status" value="1"/>
</dbReference>
<comment type="catalytic activity">
    <reaction evidence="7">
        <text>GTP + H2O = GDP + phosphate + H(+)</text>
        <dbReference type="Rhea" id="RHEA:19669"/>
        <dbReference type="ChEBI" id="CHEBI:15377"/>
        <dbReference type="ChEBI" id="CHEBI:15378"/>
        <dbReference type="ChEBI" id="CHEBI:37565"/>
        <dbReference type="ChEBI" id="CHEBI:43474"/>
        <dbReference type="ChEBI" id="CHEBI:58189"/>
        <dbReference type="EC" id="3.6.5.n1"/>
    </reaction>
</comment>
<dbReference type="GO" id="GO:0016787">
    <property type="term" value="F:hydrolase activity"/>
    <property type="evidence" value="ECO:0007669"/>
    <property type="project" value="UniProtKB-KW"/>
</dbReference>
<dbReference type="GO" id="GO:0003746">
    <property type="term" value="F:translation elongation factor activity"/>
    <property type="evidence" value="ECO:0007669"/>
    <property type="project" value="UniProtKB-KW"/>
</dbReference>
<dbReference type="Gene3D" id="3.30.70.2570">
    <property type="entry name" value="Elongation factor 4, C-terminal domain"/>
    <property type="match status" value="1"/>
</dbReference>
<dbReference type="GO" id="GO:0005525">
    <property type="term" value="F:GTP binding"/>
    <property type="evidence" value="ECO:0007669"/>
    <property type="project" value="UniProtKB-KW"/>
</dbReference>
<keyword evidence="3" id="KW-0378">Hydrolase</keyword>
<name>A0A7C1NLU9_UNCC3</name>
<evidence type="ECO:0000256" key="5">
    <source>
        <dbReference type="ARBA" id="ARBA00023134"/>
    </source>
</evidence>
<evidence type="ECO:0000256" key="3">
    <source>
        <dbReference type="ARBA" id="ARBA00022801"/>
    </source>
</evidence>
<protein>
    <recommendedName>
        <fullName evidence="10">elongation factor 4</fullName>
        <ecNumber evidence="10">3.6.5.n1</ecNumber>
    </recommendedName>
</protein>
<dbReference type="PANTHER" id="PTHR43512:SF4">
    <property type="entry name" value="TRANSLATION FACTOR GUF1 HOMOLOG, CHLOROPLASTIC"/>
    <property type="match status" value="1"/>
</dbReference>
<sequence length="294" mass="32863">QNTDDFDVLKDAVNKLHLNDPSFVSEPEAHEALGRGFRCGFLGVLHSEIIAERIQREFSVPLVISRPSVEFSVTDKKGKELSIKTAVDWPDPTQIESIKEPWAQVEVITPASFYPKALQLLEQIEGTQKDIVYLSEKTVQLVYEAPLREIIIDFNDKLKSVTQGMASMDYEIIDMREGDLVKLEVLIAGEIQEAFSKVVPKVSAYQEGKTLVAKLKEVLPAQQFSVALQAVVGGKVLARETIGSRRRDVTASLYGGDVTRKNKLLDKQKKGKKELKAKGRVIIPPKVFLDVFRS</sequence>
<evidence type="ECO:0000256" key="4">
    <source>
        <dbReference type="ARBA" id="ARBA00022917"/>
    </source>
</evidence>
<keyword evidence="6" id="KW-0472">Membrane</keyword>
<feature type="domain" description="Elongation factor EFG" evidence="11">
    <location>
        <begin position="98"/>
        <end position="183"/>
    </location>
</feature>
<evidence type="ECO:0000256" key="10">
    <source>
        <dbReference type="ARBA" id="ARBA00066744"/>
    </source>
</evidence>
<dbReference type="InterPro" id="IPR035647">
    <property type="entry name" value="EFG_III/V"/>
</dbReference>